<dbReference type="PANTHER" id="PTHR30327">
    <property type="entry name" value="UNCHARACTERIZED PROTEIN YQGE"/>
    <property type="match status" value="1"/>
</dbReference>
<evidence type="ECO:0000256" key="2">
    <source>
        <dbReference type="HAMAP-Rule" id="MF_00758"/>
    </source>
</evidence>
<comment type="caution">
    <text evidence="3">The sequence shown here is derived from an EMBL/GenBank/DDBJ whole genome shotgun (WGS) entry which is preliminary data.</text>
</comment>
<dbReference type="NCBIfam" id="NF001266">
    <property type="entry name" value="PRK00228.1-1"/>
    <property type="match status" value="1"/>
</dbReference>
<dbReference type="Pfam" id="PF02622">
    <property type="entry name" value="DUF179"/>
    <property type="match status" value="1"/>
</dbReference>
<dbReference type="HAMAP" id="MF_00758">
    <property type="entry name" value="UPF0301"/>
    <property type="match status" value="1"/>
</dbReference>
<comment type="similarity">
    <text evidence="1 2">Belongs to the UPF0301 (AlgH) family.</text>
</comment>
<dbReference type="Proteomes" id="UP001557484">
    <property type="component" value="Unassembled WGS sequence"/>
</dbReference>
<evidence type="ECO:0000256" key="1">
    <source>
        <dbReference type="ARBA" id="ARBA00009600"/>
    </source>
</evidence>
<dbReference type="InterPro" id="IPR003774">
    <property type="entry name" value="AlgH-like"/>
</dbReference>
<dbReference type="RefSeq" id="WP_368374111.1">
    <property type="nucleotide sequence ID" value="NZ_JBFRYB010000001.1"/>
</dbReference>
<evidence type="ECO:0000313" key="4">
    <source>
        <dbReference type="Proteomes" id="UP001557484"/>
    </source>
</evidence>
<protein>
    <recommendedName>
        <fullName evidence="2">UPF0301 protein AB4875_00715</fullName>
    </recommendedName>
</protein>
<reference evidence="3 4" key="1">
    <citation type="journal article" date="2011" name="Int. J. Syst. Evol. Microbiol.">
        <title>Zhongshania antarctica gen. nov., sp. nov. and Zhongshania guokunii sp. nov., gammaproteobacteria respectively isolated from coastal attached (fast) ice and surface seawater of the Antarctic.</title>
        <authorList>
            <person name="Li H.J."/>
            <person name="Zhang X.Y."/>
            <person name="Chen C.X."/>
            <person name="Zhang Y.J."/>
            <person name="Gao Z.M."/>
            <person name="Yu Y."/>
            <person name="Chen X.L."/>
            <person name="Chen B."/>
            <person name="Zhang Y.Z."/>
        </authorList>
    </citation>
    <scope>NUCLEOTIDE SEQUENCE [LARGE SCALE GENOMIC DNA]</scope>
    <source>
        <strain evidence="3 4">R06B22</strain>
    </source>
</reference>
<dbReference type="PANTHER" id="PTHR30327:SF1">
    <property type="entry name" value="UPF0301 PROTEIN YQGE"/>
    <property type="match status" value="1"/>
</dbReference>
<dbReference type="Gene3D" id="3.40.1740.10">
    <property type="entry name" value="VC0467-like"/>
    <property type="match status" value="1"/>
</dbReference>
<evidence type="ECO:0000313" key="3">
    <source>
        <dbReference type="EMBL" id="MEX1663982.1"/>
    </source>
</evidence>
<dbReference type="SUPFAM" id="SSF143456">
    <property type="entry name" value="VC0467-like"/>
    <property type="match status" value="1"/>
</dbReference>
<gene>
    <name evidence="3" type="ORF">AB4875_00715</name>
</gene>
<proteinExistence type="inferred from homology"/>
<accession>A0ABV3TQZ5</accession>
<name>A0ABV3TQZ5_9GAMM</name>
<keyword evidence="4" id="KW-1185">Reference proteome</keyword>
<organism evidence="3 4">
    <name type="scientific">Zhongshania arctica</name>
    <dbReference type="NCBI Taxonomy" id="3238302"/>
    <lineage>
        <taxon>Bacteria</taxon>
        <taxon>Pseudomonadati</taxon>
        <taxon>Pseudomonadota</taxon>
        <taxon>Gammaproteobacteria</taxon>
        <taxon>Cellvibrionales</taxon>
        <taxon>Spongiibacteraceae</taxon>
        <taxon>Zhongshania</taxon>
    </lineage>
</organism>
<dbReference type="EMBL" id="JBFRYB010000001">
    <property type="protein sequence ID" value="MEX1663982.1"/>
    <property type="molecule type" value="Genomic_DNA"/>
</dbReference>
<sequence>MFAVISPILTSMTNTAFVSFKNHFLIALPALKDGIFTHSITYLCEHDEHGAMGIIINHPLNMDVDEILEQLELDGCSYDHQQPVYAGGPIHTDRGFVLHRRDGKQWESSIDVTDTVTLTTSLDILDAIARNCGPSQSIIALGYAGWDAGQLEEELQDNIWLTVAASDHVIFEVEAEKRVDAALASLGIDFSQISPHSGHA</sequence>